<dbReference type="SUPFAM" id="SSF51735">
    <property type="entry name" value="NAD(P)-binding Rossmann-fold domains"/>
    <property type="match status" value="1"/>
</dbReference>
<dbReference type="RefSeq" id="WP_338272802.1">
    <property type="nucleotide sequence ID" value="NZ_AP027266.1"/>
</dbReference>
<comment type="similarity">
    <text evidence="1">Belongs to the short-chain dehydrogenases/reductases (SDR) family.</text>
</comment>
<evidence type="ECO:0000313" key="3">
    <source>
        <dbReference type="EMBL" id="BDW86770.1"/>
    </source>
</evidence>
<dbReference type="CDD" id="cd05233">
    <property type="entry name" value="SDR_c"/>
    <property type="match status" value="1"/>
</dbReference>
<proteinExistence type="inferred from homology"/>
<dbReference type="Proteomes" id="UP001337723">
    <property type="component" value="Chromosome"/>
</dbReference>
<dbReference type="FunFam" id="3.40.50.720:FF:000084">
    <property type="entry name" value="Short-chain dehydrogenase reductase"/>
    <property type="match status" value="1"/>
</dbReference>
<dbReference type="PANTHER" id="PTHR43639">
    <property type="entry name" value="OXIDOREDUCTASE, SHORT-CHAIN DEHYDROGENASE/REDUCTASE FAMILY (AFU_ORTHOLOGUE AFUA_5G02870)"/>
    <property type="match status" value="1"/>
</dbReference>
<keyword evidence="2" id="KW-0560">Oxidoreductase</keyword>
<dbReference type="KEGG" id="rmai:MACH21_29470"/>
<dbReference type="InterPro" id="IPR002347">
    <property type="entry name" value="SDR_fam"/>
</dbReference>
<keyword evidence="4" id="KW-1185">Reference proteome</keyword>
<dbReference type="PANTHER" id="PTHR43639:SF1">
    <property type="entry name" value="SHORT-CHAIN DEHYDROGENASE_REDUCTASE FAMILY PROTEIN"/>
    <property type="match status" value="1"/>
</dbReference>
<evidence type="ECO:0000256" key="1">
    <source>
        <dbReference type="ARBA" id="ARBA00006484"/>
    </source>
</evidence>
<name>A0AA48HFH8_9RHOB</name>
<sequence length="270" mass="28344">MTLSIQGKTAIVTGAANGIGLAIARHFVDRGARVMFADRDKARLADECGETEGENENIRWFSGDLREKLTIENLVSATIDAFDGIDILVNASRQMLRTDALDGGDSSVEALLDQNMFTALRLSQAVARRMISRAEEEERTEDACIGSIVNLTSIAARQSHPDLMGYSIAAAALDQATRSLALALAPHRIRVNGVAFGSVMSASLKAALAEDGGLRDGIKHATPLGRIAAAREVTGAVQFLASEGAGFVTGQIVTVDGGRTLLDGAGVAAH</sequence>
<evidence type="ECO:0000313" key="4">
    <source>
        <dbReference type="Proteomes" id="UP001337723"/>
    </source>
</evidence>
<protein>
    <submittedName>
        <fullName evidence="3">Oxidoreductase</fullName>
    </submittedName>
</protein>
<dbReference type="GO" id="GO:0016491">
    <property type="term" value="F:oxidoreductase activity"/>
    <property type="evidence" value="ECO:0007669"/>
    <property type="project" value="UniProtKB-KW"/>
</dbReference>
<accession>A0AA48HFH8</accession>
<dbReference type="Gene3D" id="3.40.50.720">
    <property type="entry name" value="NAD(P)-binding Rossmann-like Domain"/>
    <property type="match status" value="1"/>
</dbReference>
<dbReference type="AlphaFoldDB" id="A0AA48HFH8"/>
<evidence type="ECO:0000256" key="2">
    <source>
        <dbReference type="ARBA" id="ARBA00023002"/>
    </source>
</evidence>
<dbReference type="Pfam" id="PF13561">
    <property type="entry name" value="adh_short_C2"/>
    <property type="match status" value="1"/>
</dbReference>
<dbReference type="EMBL" id="AP027266">
    <property type="protein sequence ID" value="BDW86770.1"/>
    <property type="molecule type" value="Genomic_DNA"/>
</dbReference>
<dbReference type="InterPro" id="IPR036291">
    <property type="entry name" value="NAD(P)-bd_dom_sf"/>
</dbReference>
<dbReference type="PRINTS" id="PR00080">
    <property type="entry name" value="SDRFAMILY"/>
</dbReference>
<dbReference type="PRINTS" id="PR00081">
    <property type="entry name" value="GDHRDH"/>
</dbReference>
<organism evidence="3 4">
    <name type="scientific">Roseicyclus marinus</name>
    <dbReference type="NCBI Taxonomy" id="2161673"/>
    <lineage>
        <taxon>Bacteria</taxon>
        <taxon>Pseudomonadati</taxon>
        <taxon>Pseudomonadota</taxon>
        <taxon>Alphaproteobacteria</taxon>
        <taxon>Rhodobacterales</taxon>
        <taxon>Roseobacteraceae</taxon>
        <taxon>Roseicyclus</taxon>
    </lineage>
</organism>
<gene>
    <name evidence="3" type="ORF">MACH21_29470</name>
</gene>
<reference evidence="3 4" key="1">
    <citation type="submission" date="2023-01" db="EMBL/GenBank/DDBJ databases">
        <title>Complete genome sequence of Roseicyclus marinus strain Dej080120_10.</title>
        <authorList>
            <person name="Ueki S."/>
            <person name="Maruyama F."/>
        </authorList>
    </citation>
    <scope>NUCLEOTIDE SEQUENCE [LARGE SCALE GENOMIC DNA]</scope>
    <source>
        <strain evidence="3 4">Dej080120_10</strain>
    </source>
</reference>